<dbReference type="PROSITE" id="PS00094">
    <property type="entry name" value="C5_MTASE_1"/>
    <property type="match status" value="1"/>
</dbReference>
<dbReference type="RefSeq" id="WP_083626950.1">
    <property type="nucleotide sequence ID" value="NZ_LR734888.1"/>
</dbReference>
<dbReference type="Proteomes" id="UP000184550">
    <property type="component" value="Unassembled WGS sequence"/>
</dbReference>
<dbReference type="CDD" id="cd00315">
    <property type="entry name" value="Cyt_C5_DNA_methylase"/>
    <property type="match status" value="1"/>
</dbReference>
<accession>A0A7Z9C260</accession>
<evidence type="ECO:0000256" key="7">
    <source>
        <dbReference type="RuleBase" id="RU000417"/>
    </source>
</evidence>
<dbReference type="InterPro" id="IPR018117">
    <property type="entry name" value="C5_DNA_meth_AS"/>
</dbReference>
<sequence length="319" mass="36303">MRYIDLFCGIGGFRIAINQVLIAKNINPKCVFSSDIDADAQNIYQMNFGEQPAGDITQIGAEDIPEHDILLAGFPCQPFSICGQLKGFEDTRGTLFFDIARILACKQPDYFILENVKQLVGHNQGKTLKSIIEVLEKLGYTVEYKVLNALHLGLPQKRERIFIVGYRQLLPFRWDIQKIPMKPLTEILEPQVSEFYYASEKIRNSRLVKYQGKTHIEPTIWHENKAGHISAYPYSCALRAGASYNYLLVNGERRLTEREMLRLQGFPDEFKLVASYSTARRLIGNSVPVPCVVFMLNCLLNAIKNFTTDRNRVSLNSNG</sequence>
<evidence type="ECO:0000256" key="4">
    <source>
        <dbReference type="ARBA" id="ARBA00022747"/>
    </source>
</evidence>
<dbReference type="Gene3D" id="3.40.50.150">
    <property type="entry name" value="Vaccinia Virus protein VP39"/>
    <property type="match status" value="1"/>
</dbReference>
<dbReference type="AlphaFoldDB" id="A0A7Z9C260"/>
<comment type="caution">
    <text evidence="8">The sequence shown here is derived from an EMBL/GenBank/DDBJ whole genome shotgun (WGS) entry which is preliminary data.</text>
</comment>
<evidence type="ECO:0000313" key="9">
    <source>
        <dbReference type="Proteomes" id="UP000184550"/>
    </source>
</evidence>
<dbReference type="GO" id="GO:0032259">
    <property type="term" value="P:methylation"/>
    <property type="evidence" value="ECO:0007669"/>
    <property type="project" value="UniProtKB-KW"/>
</dbReference>
<dbReference type="EMBL" id="CZCU02000169">
    <property type="protein sequence ID" value="VXD25723.1"/>
    <property type="molecule type" value="Genomic_DNA"/>
</dbReference>
<comment type="catalytic activity">
    <reaction evidence="7">
        <text>a 2'-deoxycytidine in DNA + S-adenosyl-L-methionine = a 5-methyl-2'-deoxycytidine in DNA + S-adenosyl-L-homocysteine + H(+)</text>
        <dbReference type="Rhea" id="RHEA:13681"/>
        <dbReference type="Rhea" id="RHEA-COMP:11369"/>
        <dbReference type="Rhea" id="RHEA-COMP:11370"/>
        <dbReference type="ChEBI" id="CHEBI:15378"/>
        <dbReference type="ChEBI" id="CHEBI:57856"/>
        <dbReference type="ChEBI" id="CHEBI:59789"/>
        <dbReference type="ChEBI" id="CHEBI:85452"/>
        <dbReference type="ChEBI" id="CHEBI:85454"/>
        <dbReference type="EC" id="2.1.1.37"/>
    </reaction>
</comment>
<evidence type="ECO:0000256" key="1">
    <source>
        <dbReference type="ARBA" id="ARBA00022603"/>
    </source>
</evidence>
<dbReference type="OrthoDB" id="9813719at2"/>
<protein>
    <recommendedName>
        <fullName evidence="7">Cytosine-specific methyltransferase</fullName>
        <ecNumber evidence="7">2.1.1.37</ecNumber>
    </recommendedName>
</protein>
<dbReference type="PRINTS" id="PR00105">
    <property type="entry name" value="C5METTRFRASE"/>
</dbReference>
<dbReference type="Gene3D" id="3.90.120.10">
    <property type="entry name" value="DNA Methylase, subunit A, domain 2"/>
    <property type="match status" value="1"/>
</dbReference>
<evidence type="ECO:0000256" key="6">
    <source>
        <dbReference type="RuleBase" id="RU000416"/>
    </source>
</evidence>
<evidence type="ECO:0000256" key="5">
    <source>
        <dbReference type="PROSITE-ProRule" id="PRU01016"/>
    </source>
</evidence>
<keyword evidence="4" id="KW-0680">Restriction system</keyword>
<dbReference type="GO" id="GO:0009307">
    <property type="term" value="P:DNA restriction-modification system"/>
    <property type="evidence" value="ECO:0007669"/>
    <property type="project" value="UniProtKB-KW"/>
</dbReference>
<dbReference type="SUPFAM" id="SSF53335">
    <property type="entry name" value="S-adenosyl-L-methionine-dependent methyltransferases"/>
    <property type="match status" value="1"/>
</dbReference>
<evidence type="ECO:0000256" key="3">
    <source>
        <dbReference type="ARBA" id="ARBA00022691"/>
    </source>
</evidence>
<gene>
    <name evidence="8" type="primary">ngoBIM</name>
    <name evidence="8" type="ORF">PL8927_900063</name>
</gene>
<comment type="similarity">
    <text evidence="5 6">Belongs to the class I-like SAM-binding methyltransferase superfamily. C5-methyltransferase family.</text>
</comment>
<evidence type="ECO:0000256" key="2">
    <source>
        <dbReference type="ARBA" id="ARBA00022679"/>
    </source>
</evidence>
<reference evidence="8" key="1">
    <citation type="submission" date="2019-10" db="EMBL/GenBank/DDBJ databases">
        <authorList>
            <consortium name="Genoscope - CEA"/>
            <person name="William W."/>
        </authorList>
    </citation>
    <scope>NUCLEOTIDE SEQUENCE [LARGE SCALE GENOMIC DNA]</scope>
    <source>
        <strain evidence="8">BBR_PRJEB10992</strain>
    </source>
</reference>
<feature type="active site" evidence="5">
    <location>
        <position position="76"/>
    </location>
</feature>
<dbReference type="NCBIfam" id="TIGR00675">
    <property type="entry name" value="dcm"/>
    <property type="match status" value="1"/>
</dbReference>
<name>A0A7Z9C260_9CYAN</name>
<dbReference type="Pfam" id="PF00145">
    <property type="entry name" value="DNA_methylase"/>
    <property type="match status" value="1"/>
</dbReference>
<dbReference type="PROSITE" id="PS51679">
    <property type="entry name" value="SAM_MT_C5"/>
    <property type="match status" value="1"/>
</dbReference>
<keyword evidence="2 5" id="KW-0808">Transferase</keyword>
<dbReference type="GO" id="GO:0003886">
    <property type="term" value="F:DNA (cytosine-5-)-methyltransferase activity"/>
    <property type="evidence" value="ECO:0007669"/>
    <property type="project" value="UniProtKB-EC"/>
</dbReference>
<dbReference type="InterPro" id="IPR029063">
    <property type="entry name" value="SAM-dependent_MTases_sf"/>
</dbReference>
<proteinExistence type="inferred from homology"/>
<keyword evidence="3 5" id="KW-0949">S-adenosyl-L-methionine</keyword>
<organism evidence="8 9">
    <name type="scientific">Planktothrix serta PCC 8927</name>
    <dbReference type="NCBI Taxonomy" id="671068"/>
    <lineage>
        <taxon>Bacteria</taxon>
        <taxon>Bacillati</taxon>
        <taxon>Cyanobacteriota</taxon>
        <taxon>Cyanophyceae</taxon>
        <taxon>Oscillatoriophycideae</taxon>
        <taxon>Oscillatoriales</taxon>
        <taxon>Microcoleaceae</taxon>
        <taxon>Planktothrix</taxon>
    </lineage>
</organism>
<dbReference type="InterPro" id="IPR001525">
    <property type="entry name" value="C5_MeTfrase"/>
</dbReference>
<dbReference type="EC" id="2.1.1.37" evidence="7"/>
<dbReference type="PANTHER" id="PTHR46098:SF1">
    <property type="entry name" value="TRNA (CYTOSINE(38)-C(5))-METHYLTRANSFERASE"/>
    <property type="match status" value="1"/>
</dbReference>
<dbReference type="InterPro" id="IPR050750">
    <property type="entry name" value="C5-MTase"/>
</dbReference>
<dbReference type="PANTHER" id="PTHR46098">
    <property type="entry name" value="TRNA (CYTOSINE(38)-C(5))-METHYLTRANSFERASE"/>
    <property type="match status" value="1"/>
</dbReference>
<keyword evidence="1 5" id="KW-0489">Methyltransferase</keyword>
<evidence type="ECO:0000313" key="8">
    <source>
        <dbReference type="EMBL" id="VXD25723.1"/>
    </source>
</evidence>
<keyword evidence="9" id="KW-1185">Reference proteome</keyword>